<proteinExistence type="predicted"/>
<accession>A0AAN8RVA4</accession>
<feature type="region of interest" description="Disordered" evidence="1">
    <location>
        <begin position="602"/>
        <end position="699"/>
    </location>
</feature>
<dbReference type="EMBL" id="JAVHJM010000009">
    <property type="protein sequence ID" value="KAK6506179.1"/>
    <property type="molecule type" value="Genomic_DNA"/>
</dbReference>
<feature type="region of interest" description="Disordered" evidence="1">
    <location>
        <begin position="347"/>
        <end position="379"/>
    </location>
</feature>
<evidence type="ECO:0000313" key="3">
    <source>
        <dbReference type="EMBL" id="KAK6506179.1"/>
    </source>
</evidence>
<keyword evidence="2" id="KW-0732">Signal</keyword>
<keyword evidence="4" id="KW-1185">Reference proteome</keyword>
<feature type="compositionally biased region" description="Basic and acidic residues" evidence="1">
    <location>
        <begin position="779"/>
        <end position="788"/>
    </location>
</feature>
<feature type="chain" id="PRO_5042842364" evidence="2">
    <location>
        <begin position="19"/>
        <end position="788"/>
    </location>
</feature>
<feature type="region of interest" description="Disordered" evidence="1">
    <location>
        <begin position="251"/>
        <end position="270"/>
    </location>
</feature>
<feature type="region of interest" description="Disordered" evidence="1">
    <location>
        <begin position="278"/>
        <end position="334"/>
    </location>
</feature>
<feature type="compositionally biased region" description="Polar residues" evidence="1">
    <location>
        <begin position="658"/>
        <end position="667"/>
    </location>
</feature>
<dbReference type="Proteomes" id="UP001307849">
    <property type="component" value="Unassembled WGS sequence"/>
</dbReference>
<evidence type="ECO:0000313" key="4">
    <source>
        <dbReference type="Proteomes" id="UP001307849"/>
    </source>
</evidence>
<feature type="compositionally biased region" description="Low complexity" evidence="1">
    <location>
        <begin position="636"/>
        <end position="647"/>
    </location>
</feature>
<sequence length="788" mass="88596">MIYTIIFLATLQAPLAYAWSYNVIRDGNAPTPVADFHGMRVLVNRQPCTPLIAIGGDGEIDPVTGMQIYQFAPQPIDRQWARPIKYMGFWGDEKCSGMPRYIIHWYDMVDTAQTIMLNDIMEGSLGWGDQFRPMLGVESWGELGGVDKIWPGLIPQGSVAVSLDDSNKEQLKDSYLLLENAVSMGELISGNRRTLPRKDIKWDDYGTGTGARPKVVVLRGSQDGLPTSAQGTTNRVNQNAQQSVVTIPSISLEQSENQPSNSDNNDDDDDIQIIDRNQFRENTVGRTGPVLPPLENQAQRNNPTYRDGIKREDTGPVQTRRRRRKTKTMDKQKLDKELKAQQDEYRELQQQAQNQAQGQTQQQSNPSAQAATDTQSESDVQTAKFKKASAQKMMELLAYWISINETEEFLVQLLRKLPDSVFLNVFQLAIDGRITVMQIAEYLLNLNELEVQENELLRKVQIQAINEQELRNRWAQAQIQADNMANQLNMMWQMAQRQVPVQSASNWFNNYLANQNMGTGMNANMYSNMNIGGPNPMFNNLGGQQQMAGWNYQQMFGNPNMQQQMYGSQAQMYENQAQMYGNQAQMYGNQGQTYGNQGQMYGNQAQGYGNQDSQQQPSGGQLWGGWGGQQGNYRPNSQTQQNQQINSKIEREDYSGESLRSNEQLANPETGYANYIPSDGETGPLDAPPGTPINSDPTRIADYTTGTDDYKPYLGMPDVMAQLLEPVEAPTGNTQVRGSTASTLSQLLGSLNFGTGQQQNEGAMEQEFKEEDEGEYPDDYVKEEYEEF</sequence>
<feature type="signal peptide" evidence="2">
    <location>
        <begin position="1"/>
        <end position="18"/>
    </location>
</feature>
<feature type="compositionally biased region" description="Low complexity" evidence="1">
    <location>
        <begin position="254"/>
        <end position="263"/>
    </location>
</feature>
<feature type="compositionally biased region" description="Low complexity" evidence="1">
    <location>
        <begin position="349"/>
        <end position="372"/>
    </location>
</feature>
<name>A0AAN8RVA4_9PEZI</name>
<feature type="compositionally biased region" description="Gly residues" evidence="1">
    <location>
        <begin position="621"/>
        <end position="630"/>
    </location>
</feature>
<feature type="region of interest" description="Disordered" evidence="1">
    <location>
        <begin position="754"/>
        <end position="788"/>
    </location>
</feature>
<reference evidence="3 4" key="1">
    <citation type="submission" date="2019-10" db="EMBL/GenBank/DDBJ databases">
        <authorList>
            <person name="Palmer J.M."/>
        </authorList>
    </citation>
    <scope>NUCLEOTIDE SEQUENCE [LARGE SCALE GENOMIC DNA]</scope>
    <source>
        <strain evidence="3 4">TWF506</strain>
    </source>
</reference>
<dbReference type="AlphaFoldDB" id="A0AAN8RVA4"/>
<evidence type="ECO:0000256" key="2">
    <source>
        <dbReference type="SAM" id="SignalP"/>
    </source>
</evidence>
<feature type="compositionally biased region" description="Low complexity" evidence="1">
    <location>
        <begin position="602"/>
        <end position="620"/>
    </location>
</feature>
<gene>
    <name evidence="3" type="ORF">TWF506_011100</name>
</gene>
<organism evidence="3 4">
    <name type="scientific">Arthrobotrys conoides</name>
    <dbReference type="NCBI Taxonomy" id="74498"/>
    <lineage>
        <taxon>Eukaryota</taxon>
        <taxon>Fungi</taxon>
        <taxon>Dikarya</taxon>
        <taxon>Ascomycota</taxon>
        <taxon>Pezizomycotina</taxon>
        <taxon>Orbiliomycetes</taxon>
        <taxon>Orbiliales</taxon>
        <taxon>Orbiliaceae</taxon>
        <taxon>Arthrobotrys</taxon>
    </lineage>
</organism>
<protein>
    <submittedName>
        <fullName evidence="3">Uncharacterized protein</fullName>
    </submittedName>
</protein>
<feature type="compositionally biased region" description="Acidic residues" evidence="1">
    <location>
        <begin position="768"/>
        <end position="778"/>
    </location>
</feature>
<evidence type="ECO:0000256" key="1">
    <source>
        <dbReference type="SAM" id="MobiDB-lite"/>
    </source>
</evidence>
<comment type="caution">
    <text evidence="3">The sequence shown here is derived from an EMBL/GenBank/DDBJ whole genome shotgun (WGS) entry which is preliminary data.</text>
</comment>